<gene>
    <name evidence="12" type="primary">LOC108556815</name>
</gene>
<dbReference type="RefSeq" id="XP_017768574.1">
    <property type="nucleotide sequence ID" value="XM_017913085.1"/>
</dbReference>
<protein>
    <recommendedName>
        <fullName evidence="10">Odorant receptor</fullName>
    </recommendedName>
</protein>
<proteinExistence type="inferred from homology"/>
<accession>A0ABM1M1X4</accession>
<feature type="transmembrane region" description="Helical" evidence="10">
    <location>
        <begin position="131"/>
        <end position="148"/>
    </location>
</feature>
<keyword evidence="3 10" id="KW-0716">Sensory transduction</keyword>
<evidence type="ECO:0000256" key="8">
    <source>
        <dbReference type="ARBA" id="ARBA00023170"/>
    </source>
</evidence>
<keyword evidence="6 10" id="KW-1133">Transmembrane helix</keyword>
<comment type="similarity">
    <text evidence="10">Belongs to the insect chemoreceptor superfamily. Heteromeric odorant receptor channel (TC 1.A.69) family.</text>
</comment>
<dbReference type="Proteomes" id="UP000695000">
    <property type="component" value="Unplaced"/>
</dbReference>
<evidence type="ECO:0000256" key="4">
    <source>
        <dbReference type="ARBA" id="ARBA00022692"/>
    </source>
</evidence>
<evidence type="ECO:0000256" key="5">
    <source>
        <dbReference type="ARBA" id="ARBA00022725"/>
    </source>
</evidence>
<keyword evidence="5 10" id="KW-0552">Olfaction</keyword>
<evidence type="ECO:0000313" key="12">
    <source>
        <dbReference type="RefSeq" id="XP_017768574.1"/>
    </source>
</evidence>
<feature type="transmembrane region" description="Helical" evidence="10">
    <location>
        <begin position="270"/>
        <end position="292"/>
    </location>
</feature>
<dbReference type="InterPro" id="IPR004117">
    <property type="entry name" value="7tm6_olfct_rcpt"/>
</dbReference>
<keyword evidence="4 10" id="KW-0812">Transmembrane</keyword>
<feature type="transmembrane region" description="Helical" evidence="10">
    <location>
        <begin position="298"/>
        <end position="321"/>
    </location>
</feature>
<evidence type="ECO:0000256" key="9">
    <source>
        <dbReference type="ARBA" id="ARBA00023224"/>
    </source>
</evidence>
<comment type="subcellular location">
    <subcellularLocation>
        <location evidence="1 10">Cell membrane</location>
        <topology evidence="1 10">Multi-pass membrane protein</topology>
    </subcellularLocation>
</comment>
<keyword evidence="2" id="KW-1003">Cell membrane</keyword>
<evidence type="ECO:0000256" key="10">
    <source>
        <dbReference type="RuleBase" id="RU351113"/>
    </source>
</evidence>
<dbReference type="GeneID" id="108556815"/>
<evidence type="ECO:0000256" key="7">
    <source>
        <dbReference type="ARBA" id="ARBA00023136"/>
    </source>
</evidence>
<organism evidence="11 12">
    <name type="scientific">Nicrophorus vespilloides</name>
    <name type="common">Boreal carrion beetle</name>
    <dbReference type="NCBI Taxonomy" id="110193"/>
    <lineage>
        <taxon>Eukaryota</taxon>
        <taxon>Metazoa</taxon>
        <taxon>Ecdysozoa</taxon>
        <taxon>Arthropoda</taxon>
        <taxon>Hexapoda</taxon>
        <taxon>Insecta</taxon>
        <taxon>Pterygota</taxon>
        <taxon>Neoptera</taxon>
        <taxon>Endopterygota</taxon>
        <taxon>Coleoptera</taxon>
        <taxon>Polyphaga</taxon>
        <taxon>Staphyliniformia</taxon>
        <taxon>Silphidae</taxon>
        <taxon>Nicrophorinae</taxon>
        <taxon>Nicrophorus</taxon>
    </lineage>
</organism>
<evidence type="ECO:0000256" key="3">
    <source>
        <dbReference type="ARBA" id="ARBA00022606"/>
    </source>
</evidence>
<comment type="caution">
    <text evidence="10">Lacks conserved residue(s) required for the propagation of feature annotation.</text>
</comment>
<keyword evidence="8 10" id="KW-0675">Receptor</keyword>
<keyword evidence="11" id="KW-1185">Reference proteome</keyword>
<keyword evidence="7 10" id="KW-0472">Membrane</keyword>
<evidence type="ECO:0000313" key="11">
    <source>
        <dbReference type="Proteomes" id="UP000695000"/>
    </source>
</evidence>
<name>A0ABM1M1X4_NICVS</name>
<evidence type="ECO:0000256" key="1">
    <source>
        <dbReference type="ARBA" id="ARBA00004651"/>
    </source>
</evidence>
<dbReference type="PANTHER" id="PTHR21137:SF35">
    <property type="entry name" value="ODORANT RECEPTOR 19A-RELATED"/>
    <property type="match status" value="1"/>
</dbReference>
<keyword evidence="9 10" id="KW-0807">Transducer</keyword>
<evidence type="ECO:0000256" key="6">
    <source>
        <dbReference type="ARBA" id="ARBA00022989"/>
    </source>
</evidence>
<dbReference type="Pfam" id="PF02949">
    <property type="entry name" value="7tm_6"/>
    <property type="match status" value="1"/>
</dbReference>
<reference evidence="12" key="1">
    <citation type="submission" date="2025-08" db="UniProtKB">
        <authorList>
            <consortium name="RefSeq"/>
        </authorList>
    </citation>
    <scope>IDENTIFICATION</scope>
    <source>
        <tissue evidence="12">Whole Larva</tissue>
    </source>
</reference>
<sequence length="398" mass="47214">MGKKLDEKSDIYDAISIQRRMLQVTGIWPQRNRSVFYRFRQCATWFTDCLFCSLLCLEVHANIRDGQYRHLTELLSFMASEVPYVFKHFFFWWNSERFIETVENLKRTHFVNYPMYSDRHIRSSIKYARMLMRWYQMLVASLVLMYLLKPFFTNDKMAIRFDVIDFGHFRILFHLYEVYSVGTACWNNSSLDILALGLISIGTAQFSILRDKLLNIREWAGLSYEEVDAGKRRSDTTDSDTDWHVNERLKECVKHHLNIIQYCAEIEKIYCYYFLVQFFDSVLAICNTWFQFQLAEDLLNVIFLIFYTASLLTQLGIYCLYGNNLMLKSEEIKDACYMSQWYNCDNTARKTLMIIMERSKRPTVLTAGKFSILGLAAYSNLLQSSYSYFALMNRLYGQ</sequence>
<dbReference type="PANTHER" id="PTHR21137">
    <property type="entry name" value="ODORANT RECEPTOR"/>
    <property type="match status" value="1"/>
</dbReference>
<evidence type="ECO:0000256" key="2">
    <source>
        <dbReference type="ARBA" id="ARBA00022475"/>
    </source>
</evidence>